<sequence>MVRRPLAALLEALQAFQCSDVRDRLFGVLALVRWGNTEPPAPDYGKSNYEIAIEVLRLCLYDFETQLILGVAFEWPRLLWKVFDVLVEVNVLWEALSKTYGSPKIPDIWLQVNLAFHRGSDGYRSGKLSRKIQANQNSLEEFPSATPPRPLGFKGHPGDTWYGTRLLAFDDQNLPHSRNPVPHYLCCCEDDSNDSASSSDSMALNAWIMDQYQRPFAHVVYTDIRPNDWLLISEADYCRGNDEEMLVVRVTDGVSGLYRILGRALAEDQHRVILRSLCWEYFGSSWNVEDLFFWDWAYNSDPSGDLKHSDWVARVILTRGDSPSFYGPTTHTQDDDIEQQT</sequence>
<dbReference type="Proteomes" id="UP000292402">
    <property type="component" value="Unassembled WGS sequence"/>
</dbReference>
<gene>
    <name evidence="1" type="ORF">AA0114_g1872</name>
</gene>
<organism evidence="1 2">
    <name type="scientific">Alternaria tenuissima</name>
    <dbReference type="NCBI Taxonomy" id="119927"/>
    <lineage>
        <taxon>Eukaryota</taxon>
        <taxon>Fungi</taxon>
        <taxon>Dikarya</taxon>
        <taxon>Ascomycota</taxon>
        <taxon>Pezizomycotina</taxon>
        <taxon>Dothideomycetes</taxon>
        <taxon>Pleosporomycetidae</taxon>
        <taxon>Pleosporales</taxon>
        <taxon>Pleosporineae</taxon>
        <taxon>Pleosporaceae</taxon>
        <taxon>Alternaria</taxon>
        <taxon>Alternaria sect. Alternaria</taxon>
        <taxon>Alternaria alternata complex</taxon>
    </lineage>
</organism>
<protein>
    <submittedName>
        <fullName evidence="1">Uncharacterized protein</fullName>
    </submittedName>
</protein>
<reference evidence="2" key="1">
    <citation type="journal article" date="2019" name="bioRxiv">
        <title>Genomics, evolutionary history and diagnostics of the Alternaria alternata species group including apple and Asian pear pathotypes.</title>
        <authorList>
            <person name="Armitage A.D."/>
            <person name="Cockerton H.M."/>
            <person name="Sreenivasaprasad S."/>
            <person name="Woodhall J.W."/>
            <person name="Lane C.R."/>
            <person name="Harrison R.J."/>
            <person name="Clarkson J.P."/>
        </authorList>
    </citation>
    <scope>NUCLEOTIDE SEQUENCE [LARGE SCALE GENOMIC DNA]</scope>
    <source>
        <strain evidence="2">FERA 1082</strain>
    </source>
</reference>
<accession>A0A4Q4MUD1</accession>
<dbReference type="AlphaFoldDB" id="A0A4Q4MUD1"/>
<proteinExistence type="predicted"/>
<name>A0A4Q4MUD1_9PLEO</name>
<comment type="caution">
    <text evidence="1">The sequence shown here is derived from an EMBL/GenBank/DDBJ whole genome shotgun (WGS) entry which is preliminary data.</text>
</comment>
<evidence type="ECO:0000313" key="2">
    <source>
        <dbReference type="Proteomes" id="UP000292402"/>
    </source>
</evidence>
<dbReference type="EMBL" id="PDXA01000004">
    <property type="protein sequence ID" value="RYN59088.1"/>
    <property type="molecule type" value="Genomic_DNA"/>
</dbReference>
<evidence type="ECO:0000313" key="1">
    <source>
        <dbReference type="EMBL" id="RYN59088.1"/>
    </source>
</evidence>